<keyword evidence="1" id="KW-0732">Signal</keyword>
<dbReference type="AlphaFoldDB" id="A0AAD6Z1N5"/>
<feature type="chain" id="PRO_5042282894" evidence="1">
    <location>
        <begin position="18"/>
        <end position="621"/>
    </location>
</feature>
<organism evidence="2 3">
    <name type="scientific">Mycena albidolilacea</name>
    <dbReference type="NCBI Taxonomy" id="1033008"/>
    <lineage>
        <taxon>Eukaryota</taxon>
        <taxon>Fungi</taxon>
        <taxon>Dikarya</taxon>
        <taxon>Basidiomycota</taxon>
        <taxon>Agaricomycotina</taxon>
        <taxon>Agaricomycetes</taxon>
        <taxon>Agaricomycetidae</taxon>
        <taxon>Agaricales</taxon>
        <taxon>Marasmiineae</taxon>
        <taxon>Mycenaceae</taxon>
        <taxon>Mycena</taxon>
    </lineage>
</organism>
<feature type="signal peptide" evidence="1">
    <location>
        <begin position="1"/>
        <end position="17"/>
    </location>
</feature>
<name>A0AAD6Z1N5_9AGAR</name>
<proteinExistence type="predicted"/>
<dbReference type="Proteomes" id="UP001218218">
    <property type="component" value="Unassembled WGS sequence"/>
</dbReference>
<accession>A0AAD6Z1N5</accession>
<evidence type="ECO:0000313" key="3">
    <source>
        <dbReference type="Proteomes" id="UP001218218"/>
    </source>
</evidence>
<comment type="caution">
    <text evidence="2">The sequence shown here is derived from an EMBL/GenBank/DDBJ whole genome shotgun (WGS) entry which is preliminary data.</text>
</comment>
<reference evidence="2" key="1">
    <citation type="submission" date="2023-03" db="EMBL/GenBank/DDBJ databases">
        <title>Massive genome expansion in bonnet fungi (Mycena s.s.) driven by repeated elements and novel gene families across ecological guilds.</title>
        <authorList>
            <consortium name="Lawrence Berkeley National Laboratory"/>
            <person name="Harder C.B."/>
            <person name="Miyauchi S."/>
            <person name="Viragh M."/>
            <person name="Kuo A."/>
            <person name="Thoen E."/>
            <person name="Andreopoulos B."/>
            <person name="Lu D."/>
            <person name="Skrede I."/>
            <person name="Drula E."/>
            <person name="Henrissat B."/>
            <person name="Morin E."/>
            <person name="Kohler A."/>
            <person name="Barry K."/>
            <person name="LaButti K."/>
            <person name="Morin E."/>
            <person name="Salamov A."/>
            <person name="Lipzen A."/>
            <person name="Mereny Z."/>
            <person name="Hegedus B."/>
            <person name="Baldrian P."/>
            <person name="Stursova M."/>
            <person name="Weitz H."/>
            <person name="Taylor A."/>
            <person name="Grigoriev I.V."/>
            <person name="Nagy L.G."/>
            <person name="Martin F."/>
            <person name="Kauserud H."/>
        </authorList>
    </citation>
    <scope>NUCLEOTIDE SEQUENCE</scope>
    <source>
        <strain evidence="2">CBHHK002</strain>
    </source>
</reference>
<sequence length="621" mass="69077">MPKIILATIFLAAAVAASGSLSHHDNSSNCTVQAWVRAEDLAPERVSHGELRIKVLQAHCANSIASVALRLQLNEFGEVKHLREGAVIPEIQKSDNQTLPDDLISMGFWGGGSTNEVVYDYGPYDRAMSDPALWVVKAEERTAWSTETTLFENNPSFFRPLVKPFIVASPAVNYPPSFTNYRHNSFDLIQRHAYSDLGYHYIAVVNFTDGRTVDLRAGYTTFLPTSPKALATTTPFTWNTTFSETEGCHKDLPQTQKMPSGRERCLPADLRSVFIAEVTLEDGNAIQRGKPLKGRVAIHATNGSTKMSDVSVSFTNTKHQPWAVDRATTSGDPDFDGLLCQWSGMSSGIISVDPFSIVFKKKDDDDSSVWSYDYDSRYPSRRGPLTAAKPYLDFELPIPTTAVPNFSSYYSSIEAVLELSLSVIYSRDAADCISGANGLNKYDTFEEPEDERTADDVSKTEDGLWESYIAVGEPIQSQMLWRRMLHFKATVPLVVLGDISERPAQHYLTPGQPSPIILVSPADVVFPPVRPVITEEPLVNTSERLMRTDGTFDPIQSHRNFWNHTRLFTQDKAPDPAAHYNRGNYAGLLWKKKVVSEERGILSTIVQGEGKDSQHRFVVTP</sequence>
<dbReference type="EMBL" id="JARIHO010000104">
    <property type="protein sequence ID" value="KAJ7303592.1"/>
    <property type="molecule type" value="Genomic_DNA"/>
</dbReference>
<evidence type="ECO:0000256" key="1">
    <source>
        <dbReference type="SAM" id="SignalP"/>
    </source>
</evidence>
<keyword evidence="3" id="KW-1185">Reference proteome</keyword>
<evidence type="ECO:0000313" key="2">
    <source>
        <dbReference type="EMBL" id="KAJ7303592.1"/>
    </source>
</evidence>
<gene>
    <name evidence="2" type="ORF">DFH08DRAFT_903715</name>
</gene>
<protein>
    <submittedName>
        <fullName evidence="2">Uncharacterized protein</fullName>
    </submittedName>
</protein>